<evidence type="ECO:0000256" key="2">
    <source>
        <dbReference type="ARBA" id="ARBA00008537"/>
    </source>
</evidence>
<keyword evidence="5 8" id="KW-0812">Transmembrane</keyword>
<feature type="transmembrane region" description="Helical" evidence="8">
    <location>
        <begin position="403"/>
        <end position="423"/>
    </location>
</feature>
<evidence type="ECO:0000256" key="6">
    <source>
        <dbReference type="ARBA" id="ARBA00022989"/>
    </source>
</evidence>
<dbReference type="InterPro" id="IPR020846">
    <property type="entry name" value="MFS_dom"/>
</dbReference>
<dbReference type="InterPro" id="IPR011701">
    <property type="entry name" value="MFS"/>
</dbReference>
<feature type="transmembrane region" description="Helical" evidence="8">
    <location>
        <begin position="202"/>
        <end position="222"/>
    </location>
</feature>
<accession>A0A512K7G7</accession>
<organism evidence="11 13">
    <name type="scientific">Pediococcus pentosaceus</name>
    <dbReference type="NCBI Taxonomy" id="1255"/>
    <lineage>
        <taxon>Bacteria</taxon>
        <taxon>Bacillati</taxon>
        <taxon>Bacillota</taxon>
        <taxon>Bacilli</taxon>
        <taxon>Lactobacillales</taxon>
        <taxon>Lactobacillaceae</taxon>
        <taxon>Pediococcus</taxon>
    </lineage>
</organism>
<feature type="transmembrane region" description="Helical" evidence="8">
    <location>
        <begin position="140"/>
        <end position="164"/>
    </location>
</feature>
<feature type="transmembrane region" description="Helical" evidence="8">
    <location>
        <begin position="82"/>
        <end position="101"/>
    </location>
</feature>
<comment type="subcellular location">
    <subcellularLocation>
        <location evidence="1">Cell membrane</location>
        <topology evidence="1">Multi-pass membrane protein</topology>
    </subcellularLocation>
</comment>
<dbReference type="PRINTS" id="PR01036">
    <property type="entry name" value="TCRTETB"/>
</dbReference>
<evidence type="ECO:0000256" key="5">
    <source>
        <dbReference type="ARBA" id="ARBA00022692"/>
    </source>
</evidence>
<feature type="transmembrane region" description="Helical" evidence="8">
    <location>
        <begin position="443"/>
        <end position="466"/>
    </location>
</feature>
<evidence type="ECO:0000256" key="4">
    <source>
        <dbReference type="ARBA" id="ARBA00022475"/>
    </source>
</evidence>
<dbReference type="PANTHER" id="PTHR42718:SF9">
    <property type="entry name" value="MAJOR FACILITATOR SUPERFAMILY MULTIDRUG TRANSPORTER MFSC"/>
    <property type="match status" value="1"/>
</dbReference>
<comment type="caution">
    <text evidence="11">The sequence shown here is derived from an EMBL/GenBank/DDBJ whole genome shotgun (WGS) entry which is preliminary data.</text>
</comment>
<evidence type="ECO:0000256" key="1">
    <source>
        <dbReference type="ARBA" id="ARBA00004651"/>
    </source>
</evidence>
<comment type="similarity">
    <text evidence="2">Belongs to the major facilitator superfamily. EmrB family.</text>
</comment>
<feature type="transmembrane region" description="Helical" evidence="8">
    <location>
        <begin position="15"/>
        <end position="40"/>
    </location>
</feature>
<evidence type="ECO:0000313" key="10">
    <source>
        <dbReference type="EMBL" id="KAF0412643.1"/>
    </source>
</evidence>
<evidence type="ECO:0000313" key="13">
    <source>
        <dbReference type="Proteomes" id="UP000743107"/>
    </source>
</evidence>
<protein>
    <submittedName>
        <fullName evidence="10 11">MFS transporter</fullName>
    </submittedName>
</protein>
<dbReference type="PANTHER" id="PTHR42718">
    <property type="entry name" value="MAJOR FACILITATOR SUPERFAMILY MULTIDRUG TRANSPORTER MFSC"/>
    <property type="match status" value="1"/>
</dbReference>
<reference evidence="10" key="2">
    <citation type="submission" date="2019-12" db="EMBL/GenBank/DDBJ databases">
        <title>SpeciesPrimer: A bioinformatics pipeline dedicated to the design of qPCR primers for the quantification of bacterial species.</title>
        <authorList>
            <person name="Dreier M."/>
            <person name="Berthoud H."/>
            <person name="Shani N."/>
            <person name="Wechsler D."/>
            <person name="Junier P."/>
        </authorList>
    </citation>
    <scope>NUCLEOTIDE SEQUENCE</scope>
    <source>
        <strain evidence="10">FAM13073</strain>
    </source>
</reference>
<dbReference type="InterPro" id="IPR036259">
    <property type="entry name" value="MFS_trans_sf"/>
</dbReference>
<evidence type="ECO:0000259" key="9">
    <source>
        <dbReference type="PROSITE" id="PS50850"/>
    </source>
</evidence>
<dbReference type="AlphaFoldDB" id="A0A512K7G7"/>
<dbReference type="Gene3D" id="1.20.1250.20">
    <property type="entry name" value="MFS general substrate transporter like domains"/>
    <property type="match status" value="1"/>
</dbReference>
<feature type="transmembrane region" description="Helical" evidence="8">
    <location>
        <begin position="228"/>
        <end position="249"/>
    </location>
</feature>
<dbReference type="EMBL" id="JADOFV010000005">
    <property type="protein sequence ID" value="MBF7127944.1"/>
    <property type="molecule type" value="Genomic_DNA"/>
</dbReference>
<evidence type="ECO:0000256" key="8">
    <source>
        <dbReference type="SAM" id="Phobius"/>
    </source>
</evidence>
<feature type="transmembrane region" description="Helical" evidence="8">
    <location>
        <begin position="270"/>
        <end position="295"/>
    </location>
</feature>
<evidence type="ECO:0000313" key="11">
    <source>
        <dbReference type="EMBL" id="MBF7127944.1"/>
    </source>
</evidence>
<keyword evidence="7 8" id="KW-0472">Membrane</keyword>
<reference evidence="12" key="3">
    <citation type="submission" date="2020-03" db="EMBL/GenBank/DDBJ databases">
        <title>SpeciesPrimer: A bioinformatics pipeline dedicated to the design of qPCR primers for the quantification of bacterial species.</title>
        <authorList>
            <person name="Dreier M."/>
            <person name="Berthoud H."/>
            <person name="Shani N."/>
            <person name="Wechsler D."/>
            <person name="Junier P."/>
        </authorList>
    </citation>
    <scope>NUCLEOTIDE SEQUENCE [LARGE SCALE GENOMIC DNA]</scope>
    <source>
        <strain evidence="12">FAM13073</strain>
    </source>
</reference>
<keyword evidence="3" id="KW-0813">Transport</keyword>
<feature type="transmembrane region" description="Helical" evidence="8">
    <location>
        <begin position="360"/>
        <end position="377"/>
    </location>
</feature>
<name>A0A512K7G7_PEDPE</name>
<feature type="transmembrane region" description="Helical" evidence="8">
    <location>
        <begin position="307"/>
        <end position="328"/>
    </location>
</feature>
<gene>
    <name evidence="10" type="ORF">GBO79_08765</name>
    <name evidence="11" type="ORF">ITQ97_09050</name>
</gene>
<dbReference type="PROSITE" id="PS50850">
    <property type="entry name" value="MFS"/>
    <property type="match status" value="1"/>
</dbReference>
<dbReference type="Proteomes" id="UP000743107">
    <property type="component" value="Unassembled WGS sequence"/>
</dbReference>
<feature type="transmembrane region" description="Helical" evidence="8">
    <location>
        <begin position="335"/>
        <end position="354"/>
    </location>
</feature>
<evidence type="ECO:0000313" key="12">
    <source>
        <dbReference type="Proteomes" id="UP000472573"/>
    </source>
</evidence>
<dbReference type="Gene3D" id="1.20.1720.10">
    <property type="entry name" value="Multidrug resistance protein D"/>
    <property type="match status" value="1"/>
</dbReference>
<proteinExistence type="inferred from homology"/>
<keyword evidence="6 8" id="KW-1133">Transmembrane helix</keyword>
<dbReference type="Proteomes" id="UP000472573">
    <property type="component" value="Unassembled WGS sequence"/>
</dbReference>
<evidence type="ECO:0000256" key="3">
    <source>
        <dbReference type="ARBA" id="ARBA00022448"/>
    </source>
</evidence>
<reference evidence="11" key="4">
    <citation type="submission" date="2020-11" db="EMBL/GenBank/DDBJ databases">
        <title>Antibiotic susceptibility profiles of Pediococcus pentosaceus from various origins and their implications for the safety assessment of strains with food-technology applications.</title>
        <authorList>
            <person name="Shani N."/>
            <person name="Oberhaensli S."/>
            <person name="Arias E."/>
        </authorList>
    </citation>
    <scope>NUCLEOTIDE SEQUENCE</scope>
    <source>
        <strain evidence="11">FAM 19164</strain>
    </source>
</reference>
<keyword evidence="4" id="KW-1003">Cell membrane</keyword>
<evidence type="ECO:0000256" key="7">
    <source>
        <dbReference type="ARBA" id="ARBA00023136"/>
    </source>
</evidence>
<reference evidence="10 12" key="1">
    <citation type="submission" date="2019-10" db="EMBL/GenBank/DDBJ databases">
        <authorList>
            <person name="Irmler S."/>
            <person name="Berthoud H."/>
            <person name="Roetschi A."/>
            <person name="Arias E."/>
            <person name="Shani N."/>
            <person name="Wuethrich D."/>
            <person name="Bruggmann R."/>
        </authorList>
    </citation>
    <scope>NUCLEOTIDE SEQUENCE [LARGE SCALE GENOMIC DNA]</scope>
    <source>
        <strain evidence="10 12">FAM13073</strain>
    </source>
</reference>
<dbReference type="Pfam" id="PF07690">
    <property type="entry name" value="MFS_1"/>
    <property type="match status" value="1"/>
</dbReference>
<dbReference type="GO" id="GO:0022857">
    <property type="term" value="F:transmembrane transporter activity"/>
    <property type="evidence" value="ECO:0007669"/>
    <property type="project" value="InterPro"/>
</dbReference>
<feature type="transmembrane region" description="Helical" evidence="8">
    <location>
        <begin position="170"/>
        <end position="190"/>
    </location>
</feature>
<dbReference type="EMBL" id="WENB01000005">
    <property type="protein sequence ID" value="KAF0412643.1"/>
    <property type="molecule type" value="Genomic_DNA"/>
</dbReference>
<dbReference type="CDD" id="cd17321">
    <property type="entry name" value="MFS_MMR_MDR_like"/>
    <property type="match status" value="1"/>
</dbReference>
<feature type="transmembrane region" description="Helical" evidence="8">
    <location>
        <begin position="52"/>
        <end position="70"/>
    </location>
</feature>
<dbReference type="SUPFAM" id="SSF103473">
    <property type="entry name" value="MFS general substrate transporter"/>
    <property type="match status" value="1"/>
</dbReference>
<feature type="domain" description="Major facilitator superfamily (MFS) profile" evidence="9">
    <location>
        <begin position="16"/>
        <end position="473"/>
    </location>
</feature>
<sequence>MQNNVSKGLTVNKTLILIALGMFTFMSTLDGSIVNIAMPIMSKELSVTASQIEWVVSIYLIIISSLLMFFGRLGDVVGKTRIFKIGTAIFIIGSLIAGINLGLPFLLFARGVQAVGAAMTMSNSFGITTSSFPINQRGRAMGFIGTFVALGSVAGPAVGGLILNYLPWNYIFWINVPIGIIAILLGLKSLPKDVPVSANAPLDWLGTLEFVVFIVTFFFAILRGQAIGYTHPIILGALLIAVVSIILFIRTEKQLKHPLLDFSIFKYSDFTFGLIAALLVFINGFFYNVLMPYYLVNARGLSSGLSGVLLSIIPLTMVIFGPIGGVLADKFNSTKITIIGVTLVLLAQFLIMGFQLDTPFWYFIFTSIVTGIGIGMFQSPNNASVMSAVPSNRLGIAGSVNALARNLGMILGVSISTSSLFLVMGAKLGRSITTYPTGNDQLFIFGMHVAFMISAALLVIADLIVIQRWFVSKKKHKN</sequence>
<dbReference type="NCBIfam" id="TIGR00711">
    <property type="entry name" value="efflux_EmrB"/>
    <property type="match status" value="1"/>
</dbReference>
<dbReference type="RefSeq" id="WP_029257641.1">
    <property type="nucleotide sequence ID" value="NZ_BJZY01000005.1"/>
</dbReference>
<keyword evidence="12" id="KW-1185">Reference proteome</keyword>
<dbReference type="GO" id="GO:0005886">
    <property type="term" value="C:plasma membrane"/>
    <property type="evidence" value="ECO:0007669"/>
    <property type="project" value="UniProtKB-SubCell"/>
</dbReference>
<dbReference type="InterPro" id="IPR004638">
    <property type="entry name" value="EmrB-like"/>
</dbReference>